<keyword evidence="2" id="KW-1185">Reference proteome</keyword>
<reference evidence="1 2" key="1">
    <citation type="journal article" date="2019" name="Sci. Rep.">
        <title>Orb-weaving spider Araneus ventricosus genome elucidates the spidroin gene catalogue.</title>
        <authorList>
            <person name="Kono N."/>
            <person name="Nakamura H."/>
            <person name="Ohtoshi R."/>
            <person name="Moran D.A.P."/>
            <person name="Shinohara A."/>
            <person name="Yoshida Y."/>
            <person name="Fujiwara M."/>
            <person name="Mori M."/>
            <person name="Tomita M."/>
            <person name="Arakawa K."/>
        </authorList>
    </citation>
    <scope>NUCLEOTIDE SEQUENCE [LARGE SCALE GENOMIC DNA]</scope>
</reference>
<sequence length="135" mass="15385">MSSLMKTISYSRLISESPSLFRFRIRISLMNKPNSQVHSAWFSQAARQYYYDNECPILLSIHVLLLLMKTTGKLFAASFPESPSFRLCHVQKSLMIWKSPSEHPVVHCLHTSPGLHFILSTPFINAPSFRTVGNS</sequence>
<accession>A0A4Y2E7D6</accession>
<evidence type="ECO:0000313" key="1">
    <source>
        <dbReference type="EMBL" id="GBM23774.1"/>
    </source>
</evidence>
<protein>
    <submittedName>
        <fullName evidence="1">Uncharacterized protein</fullName>
    </submittedName>
</protein>
<gene>
    <name evidence="1" type="ORF">AVEN_105555_1</name>
</gene>
<evidence type="ECO:0000313" key="2">
    <source>
        <dbReference type="Proteomes" id="UP000499080"/>
    </source>
</evidence>
<dbReference type="AlphaFoldDB" id="A0A4Y2E7D6"/>
<proteinExistence type="predicted"/>
<dbReference type="Proteomes" id="UP000499080">
    <property type="component" value="Unassembled WGS sequence"/>
</dbReference>
<dbReference type="EMBL" id="BGPR01091550">
    <property type="protein sequence ID" value="GBM23774.1"/>
    <property type="molecule type" value="Genomic_DNA"/>
</dbReference>
<comment type="caution">
    <text evidence="1">The sequence shown here is derived from an EMBL/GenBank/DDBJ whole genome shotgun (WGS) entry which is preliminary data.</text>
</comment>
<name>A0A4Y2E7D6_ARAVE</name>
<organism evidence="1 2">
    <name type="scientific">Araneus ventricosus</name>
    <name type="common">Orbweaver spider</name>
    <name type="synonym">Epeira ventricosa</name>
    <dbReference type="NCBI Taxonomy" id="182803"/>
    <lineage>
        <taxon>Eukaryota</taxon>
        <taxon>Metazoa</taxon>
        <taxon>Ecdysozoa</taxon>
        <taxon>Arthropoda</taxon>
        <taxon>Chelicerata</taxon>
        <taxon>Arachnida</taxon>
        <taxon>Araneae</taxon>
        <taxon>Araneomorphae</taxon>
        <taxon>Entelegynae</taxon>
        <taxon>Araneoidea</taxon>
        <taxon>Araneidae</taxon>
        <taxon>Araneus</taxon>
    </lineage>
</organism>